<evidence type="ECO:0000313" key="5">
    <source>
        <dbReference type="Proteomes" id="UP000192276"/>
    </source>
</evidence>
<dbReference type="STRING" id="550983.A4R26_32700"/>
<organism evidence="4 5">
    <name type="scientific">Niastella populi</name>
    <dbReference type="NCBI Taxonomy" id="550983"/>
    <lineage>
        <taxon>Bacteria</taxon>
        <taxon>Pseudomonadati</taxon>
        <taxon>Bacteroidota</taxon>
        <taxon>Chitinophagia</taxon>
        <taxon>Chitinophagales</taxon>
        <taxon>Chitinophagaceae</taxon>
        <taxon>Niastella</taxon>
    </lineage>
</organism>
<dbReference type="PROSITE" id="PS51352">
    <property type="entry name" value="THIOREDOXIN_2"/>
    <property type="match status" value="1"/>
</dbReference>
<feature type="signal peptide" evidence="2">
    <location>
        <begin position="1"/>
        <end position="17"/>
    </location>
</feature>
<evidence type="ECO:0000313" key="4">
    <source>
        <dbReference type="EMBL" id="OQP67816.1"/>
    </source>
</evidence>
<proteinExistence type="predicted"/>
<dbReference type="PANTHER" id="PTHR15337">
    <property type="entry name" value="ANTERIOR GRADIENT PROTEIN-RELATED"/>
    <property type="match status" value="1"/>
</dbReference>
<dbReference type="InterPro" id="IPR013766">
    <property type="entry name" value="Thioredoxin_domain"/>
</dbReference>
<dbReference type="PANTHER" id="PTHR15337:SF11">
    <property type="entry name" value="THIOREDOXIN DOMAIN-CONTAINING PROTEIN"/>
    <property type="match status" value="1"/>
</dbReference>
<evidence type="ECO:0000256" key="1">
    <source>
        <dbReference type="ARBA" id="ARBA00022729"/>
    </source>
</evidence>
<name>A0A1V9GBK2_9BACT</name>
<keyword evidence="5" id="KW-1185">Reference proteome</keyword>
<dbReference type="RefSeq" id="WP_081160747.1">
    <property type="nucleotide sequence ID" value="NZ_LWBP01000009.1"/>
</dbReference>
<feature type="domain" description="Thioredoxin" evidence="3">
    <location>
        <begin position="13"/>
        <end position="168"/>
    </location>
</feature>
<dbReference type="Pfam" id="PF13098">
    <property type="entry name" value="Thioredoxin_2"/>
    <property type="match status" value="1"/>
</dbReference>
<evidence type="ECO:0000256" key="2">
    <source>
        <dbReference type="SAM" id="SignalP"/>
    </source>
</evidence>
<dbReference type="Gene3D" id="3.40.30.10">
    <property type="entry name" value="Glutaredoxin"/>
    <property type="match status" value="1"/>
</dbReference>
<dbReference type="InterPro" id="IPR051099">
    <property type="entry name" value="AGR/TXD"/>
</dbReference>
<reference evidence="5" key="1">
    <citation type="submission" date="2016-04" db="EMBL/GenBank/DDBJ databases">
        <authorList>
            <person name="Chen L."/>
            <person name="Zhuang W."/>
            <person name="Wang G."/>
        </authorList>
    </citation>
    <scope>NUCLEOTIDE SEQUENCE [LARGE SCALE GENOMIC DNA]</scope>
    <source>
        <strain evidence="5">208</strain>
    </source>
</reference>
<comment type="caution">
    <text evidence="4">The sequence shown here is derived from an EMBL/GenBank/DDBJ whole genome shotgun (WGS) entry which is preliminary data.</text>
</comment>
<dbReference type="InterPro" id="IPR012336">
    <property type="entry name" value="Thioredoxin-like_fold"/>
</dbReference>
<dbReference type="Proteomes" id="UP000192276">
    <property type="component" value="Unassembled WGS sequence"/>
</dbReference>
<gene>
    <name evidence="4" type="ORF">A4R26_32700</name>
</gene>
<dbReference type="AlphaFoldDB" id="A0A1V9GBK2"/>
<dbReference type="EMBL" id="LWBP01000009">
    <property type="protein sequence ID" value="OQP67816.1"/>
    <property type="molecule type" value="Genomic_DNA"/>
</dbReference>
<keyword evidence="1 2" id="KW-0732">Signal</keyword>
<dbReference type="SUPFAM" id="SSF52833">
    <property type="entry name" value="Thioredoxin-like"/>
    <property type="match status" value="1"/>
</dbReference>
<feature type="chain" id="PRO_5012664105" description="Thioredoxin domain-containing protein" evidence="2">
    <location>
        <begin position="18"/>
        <end position="459"/>
    </location>
</feature>
<protein>
    <recommendedName>
        <fullName evidence="3">Thioredoxin domain-containing protein</fullName>
    </recommendedName>
</protein>
<sequence length="459" mass="52693">MKSLLVMSLSVPLFLQAQVAKLHAQPIDNPINSTIKNVEPGIVWVDNLNWQQVKKKAKKENKYIFVDCHATWCKPCKQMDKEVYANDSVGDLLNANFISVKVQMDSAKADNAFTKSWYKTAREIGATYRVAAYPTYLFFSPDGELVYKESGYKAPDQFILVARDALNPSKQYYVLLKAYKKGKKDFAHMPELIRMSKQLGDSTNYLPLLTDYYSYLHSLDKDKLYTKENMEFIASTLDKPDQTPFSLFYPDGSAVDKVMGKEGYAQKVADRVIFKEKANPFLSAAEGKAEPDWNILYNNTAKDYKADYADRTVLDAKMRWYYFYGDMLKYAIALNDKMEKYGSDTTSSGEDFKLNNQAFLIWQQVKDIAELKRIIGWMTGIVRRGENATGFYTEYWPYYMDTYANLLYKVGETAEALKWQELAVAKGKERGIDNGTLKTIEENLELMKKGEPTWPTEAK</sequence>
<dbReference type="OrthoDB" id="120730at2"/>
<evidence type="ECO:0000259" key="3">
    <source>
        <dbReference type="PROSITE" id="PS51352"/>
    </source>
</evidence>
<dbReference type="InterPro" id="IPR036249">
    <property type="entry name" value="Thioredoxin-like_sf"/>
</dbReference>
<accession>A0A1V9GBK2</accession>